<keyword evidence="4" id="KW-1185">Reference proteome</keyword>
<evidence type="ECO:0000259" key="2">
    <source>
        <dbReference type="Pfam" id="PF13378"/>
    </source>
</evidence>
<protein>
    <submittedName>
        <fullName evidence="3">O-succinylbenzoate synthase</fullName>
    </submittedName>
</protein>
<dbReference type="EMBL" id="FOQY01000025">
    <property type="protein sequence ID" value="SFK45505.1"/>
    <property type="molecule type" value="Genomic_DNA"/>
</dbReference>
<organism evidence="3 4">
    <name type="scientific">Streptosporangium canum</name>
    <dbReference type="NCBI Taxonomy" id="324952"/>
    <lineage>
        <taxon>Bacteria</taxon>
        <taxon>Bacillati</taxon>
        <taxon>Actinomycetota</taxon>
        <taxon>Actinomycetes</taxon>
        <taxon>Streptosporangiales</taxon>
        <taxon>Streptosporangiaceae</taxon>
        <taxon>Streptosporangium</taxon>
    </lineage>
</organism>
<dbReference type="Proteomes" id="UP000199111">
    <property type="component" value="Unassembled WGS sequence"/>
</dbReference>
<dbReference type="Gene3D" id="3.20.20.120">
    <property type="entry name" value="Enolase-like C-terminal domain"/>
    <property type="match status" value="1"/>
</dbReference>
<evidence type="ECO:0000313" key="3">
    <source>
        <dbReference type="EMBL" id="SFK45505.1"/>
    </source>
</evidence>
<dbReference type="InterPro" id="IPR029065">
    <property type="entry name" value="Enolase_C-like"/>
</dbReference>
<evidence type="ECO:0000256" key="1">
    <source>
        <dbReference type="ARBA" id="ARBA00022723"/>
    </source>
</evidence>
<feature type="domain" description="Enolase C-terminal" evidence="2">
    <location>
        <begin position="1"/>
        <end position="99"/>
    </location>
</feature>
<dbReference type="SUPFAM" id="SSF51604">
    <property type="entry name" value="Enolase C-terminal domain-like"/>
    <property type="match status" value="1"/>
</dbReference>
<dbReference type="Pfam" id="PF13378">
    <property type="entry name" value="MR_MLE_C"/>
    <property type="match status" value="1"/>
</dbReference>
<accession>A0A1I3ZN67</accession>
<sequence>GSCSIINVKPGRIGGYLEARRIHDLARAHGVALWCGGMLETGIGRAANLALAALPGFTLPGDTSASRRYYATDITTPFELREGHLDVPTGPGIGIDPIPDILEEVTTSTEWITL</sequence>
<dbReference type="InterPro" id="IPR036849">
    <property type="entry name" value="Enolase-like_C_sf"/>
</dbReference>
<dbReference type="GeneID" id="96301585"/>
<evidence type="ECO:0000313" key="4">
    <source>
        <dbReference type="Proteomes" id="UP000199111"/>
    </source>
</evidence>
<dbReference type="RefSeq" id="WP_281249879.1">
    <property type="nucleotide sequence ID" value="NZ_FOQY01000025.1"/>
</dbReference>
<reference evidence="4" key="1">
    <citation type="submission" date="2016-10" db="EMBL/GenBank/DDBJ databases">
        <authorList>
            <person name="Varghese N."/>
            <person name="Submissions S."/>
        </authorList>
    </citation>
    <scope>NUCLEOTIDE SEQUENCE [LARGE SCALE GENOMIC DNA]</scope>
    <source>
        <strain evidence="4">CGMCC 4.2126</strain>
    </source>
</reference>
<dbReference type="GO" id="GO:0046872">
    <property type="term" value="F:metal ion binding"/>
    <property type="evidence" value="ECO:0007669"/>
    <property type="project" value="UniProtKB-KW"/>
</dbReference>
<dbReference type="AlphaFoldDB" id="A0A1I3ZN67"/>
<gene>
    <name evidence="3" type="ORF">SAMN05216275_125105</name>
</gene>
<dbReference type="PANTHER" id="PTHR48073:SF5">
    <property type="entry name" value="O-SUCCINYLBENZOATE SYNTHASE"/>
    <property type="match status" value="1"/>
</dbReference>
<name>A0A1I3ZN67_9ACTN</name>
<proteinExistence type="predicted"/>
<dbReference type="PANTHER" id="PTHR48073">
    <property type="entry name" value="O-SUCCINYLBENZOATE SYNTHASE-RELATED"/>
    <property type="match status" value="1"/>
</dbReference>
<keyword evidence="1" id="KW-0479">Metal-binding</keyword>
<feature type="non-terminal residue" evidence="3">
    <location>
        <position position="1"/>
    </location>
</feature>